<protein>
    <submittedName>
        <fullName evidence="1">Telomerase inhibitor</fullName>
        <ecNumber evidence="1">2.3.1.22</ecNumber>
    </submittedName>
</protein>
<proteinExistence type="predicted"/>
<evidence type="ECO:0000313" key="1">
    <source>
        <dbReference type="EMBL" id="KAJ9652886.1"/>
    </source>
</evidence>
<evidence type="ECO:0000313" key="2">
    <source>
        <dbReference type="Proteomes" id="UP001172386"/>
    </source>
</evidence>
<sequence>MGLAEPRKRIKLSHDPRNTTWTSDTTSVGHRLMLQSGWTPGTALGASSIPTPASEGSAAKVKITIKDDTLGLGASLKSRNVEHQRTGLDAFQGLLGRLNAKDAAELKAAEERVENKKLAMFALGRWGGMVFVPGGKLVQDDPTEQVPKPERSADEKEVAAEIDKEVEESESEAEEQPMEREARRKENETPEERAKRKAEKKQRKEERRVRREERRLRKLQKENRSGTSTSVSGTQTPDLTETSTGASTPVLLQELDNGNSSVSVTAVTQHKLSNGRHLLRGRNIQAKRLAFSDARGLDQIFMRQAQKMEV</sequence>
<name>A0ACC2ZZ10_9EURO</name>
<accession>A0ACC2ZZ10</accession>
<dbReference type="Proteomes" id="UP001172386">
    <property type="component" value="Unassembled WGS sequence"/>
</dbReference>
<reference evidence="1" key="1">
    <citation type="submission" date="2022-10" db="EMBL/GenBank/DDBJ databases">
        <title>Culturing micro-colonial fungi from biological soil crusts in the Mojave desert and describing Neophaeococcomyces mojavensis, and introducing the new genera and species Taxawa tesnikishii.</title>
        <authorList>
            <person name="Kurbessoian T."/>
            <person name="Stajich J.E."/>
        </authorList>
    </citation>
    <scope>NUCLEOTIDE SEQUENCE</scope>
    <source>
        <strain evidence="1">JES_112</strain>
    </source>
</reference>
<dbReference type="EC" id="2.3.1.22" evidence="1"/>
<keyword evidence="1" id="KW-0012">Acyltransferase</keyword>
<keyword evidence="2" id="KW-1185">Reference proteome</keyword>
<dbReference type="EMBL" id="JAPDRQ010000178">
    <property type="protein sequence ID" value="KAJ9652886.1"/>
    <property type="molecule type" value="Genomic_DNA"/>
</dbReference>
<keyword evidence="1" id="KW-0808">Transferase</keyword>
<organism evidence="1 2">
    <name type="scientific">Neophaeococcomyces mojaviensis</name>
    <dbReference type="NCBI Taxonomy" id="3383035"/>
    <lineage>
        <taxon>Eukaryota</taxon>
        <taxon>Fungi</taxon>
        <taxon>Dikarya</taxon>
        <taxon>Ascomycota</taxon>
        <taxon>Pezizomycotina</taxon>
        <taxon>Eurotiomycetes</taxon>
        <taxon>Chaetothyriomycetidae</taxon>
        <taxon>Chaetothyriales</taxon>
        <taxon>Chaetothyriales incertae sedis</taxon>
        <taxon>Neophaeococcomyces</taxon>
    </lineage>
</organism>
<gene>
    <name evidence="1" type="primary">PXR1</name>
    <name evidence="1" type="ORF">H2198_007888</name>
</gene>
<comment type="caution">
    <text evidence="1">The sequence shown here is derived from an EMBL/GenBank/DDBJ whole genome shotgun (WGS) entry which is preliminary data.</text>
</comment>